<evidence type="ECO:0000256" key="1">
    <source>
        <dbReference type="SAM" id="MobiDB-lite"/>
    </source>
</evidence>
<organism evidence="3 4">
    <name type="scientific">Purpureocillium lilacinum</name>
    <name type="common">Paecilomyces lilacinus</name>
    <dbReference type="NCBI Taxonomy" id="33203"/>
    <lineage>
        <taxon>Eukaryota</taxon>
        <taxon>Fungi</taxon>
        <taxon>Dikarya</taxon>
        <taxon>Ascomycota</taxon>
        <taxon>Pezizomycotina</taxon>
        <taxon>Sordariomycetes</taxon>
        <taxon>Hypocreomycetidae</taxon>
        <taxon>Hypocreales</taxon>
        <taxon>Ophiocordycipitaceae</taxon>
        <taxon>Purpureocillium</taxon>
    </lineage>
</organism>
<accession>A0ABR0BD54</accession>
<feature type="region of interest" description="Disordered" evidence="1">
    <location>
        <begin position="222"/>
        <end position="254"/>
    </location>
</feature>
<comment type="caution">
    <text evidence="3">The sequence shown here is derived from an EMBL/GenBank/DDBJ whole genome shotgun (WGS) entry which is preliminary data.</text>
</comment>
<dbReference type="EMBL" id="JAWRVI010000311">
    <property type="protein sequence ID" value="KAK4068348.1"/>
    <property type="molecule type" value="Genomic_DNA"/>
</dbReference>
<proteinExistence type="predicted"/>
<dbReference type="Proteomes" id="UP001287286">
    <property type="component" value="Unassembled WGS sequence"/>
</dbReference>
<dbReference type="Pfam" id="PF18648">
    <property type="entry name" value="ADPRTs_Tse2"/>
    <property type="match status" value="2"/>
</dbReference>
<evidence type="ECO:0000313" key="4">
    <source>
        <dbReference type="Proteomes" id="UP001287286"/>
    </source>
</evidence>
<feature type="domain" description="Tse2 ADP-ribosyltransferase toxin" evidence="2">
    <location>
        <begin position="14"/>
        <end position="159"/>
    </location>
</feature>
<feature type="compositionally biased region" description="Polar residues" evidence="1">
    <location>
        <begin position="242"/>
        <end position="254"/>
    </location>
</feature>
<name>A0ABR0BD54_PURLI</name>
<evidence type="ECO:0000259" key="2">
    <source>
        <dbReference type="Pfam" id="PF18648"/>
    </source>
</evidence>
<feature type="domain" description="Tse2 ADP-ribosyltransferase toxin" evidence="2">
    <location>
        <begin position="230"/>
        <end position="347"/>
    </location>
</feature>
<sequence length="364" mass="41336">MSARMLDRFSYCPKTLFRLNNGTRIKLRDLAAKARSSYDVKSENGLVLPKALNPLTYSGEKTSQFLGPVQDIYQLGPNGASMRPLGEAQSSLVRSFKGDDMLVWAVPEGTVLPKTLTLVHEHDDHYSLQPAEKMSVKDLNQELTKFFTTYATKYTREQWCRIFEEGWIPHPDSNDYYRYRDDGSVEWHSQVQAIEEGWTLHPDNGDYYRYRENGLEWYSQVQASSSSAHQHGKGKEKGKGKSTPNGASMRPNSPYQHQLQVGVLAISPAIEPETTLIEMRPGTCLPEDLLLVHERSDHYSLQPAKAMTIQGNSSQSNDDSGLTETDLDSHITDFFWRNAAIYSREQWVQAYPAPTDFTDSRGQR</sequence>
<evidence type="ECO:0000313" key="3">
    <source>
        <dbReference type="EMBL" id="KAK4068348.1"/>
    </source>
</evidence>
<reference evidence="3 4" key="1">
    <citation type="journal article" date="2024" name="Microbiol. Resour. Announc.">
        <title>Genome annotations for the ascomycete fungi Trichoderma harzianum, Trichoderma aggressivum, and Purpureocillium lilacinum.</title>
        <authorList>
            <person name="Beijen E.P.W."/>
            <person name="Ohm R.A."/>
        </authorList>
    </citation>
    <scope>NUCLEOTIDE SEQUENCE [LARGE SCALE GENOMIC DNA]</scope>
    <source>
        <strain evidence="3 4">CBS 150709</strain>
    </source>
</reference>
<gene>
    <name evidence="3" type="ORF">Purlil1_13806</name>
</gene>
<dbReference type="InterPro" id="IPR041018">
    <property type="entry name" value="ADPRTs_Tse2"/>
</dbReference>
<keyword evidence="4" id="KW-1185">Reference proteome</keyword>
<protein>
    <recommendedName>
        <fullName evidence="2">Tse2 ADP-ribosyltransferase toxin domain-containing protein</fullName>
    </recommendedName>
</protein>